<feature type="domain" description="HTH lacI-type" evidence="1">
    <location>
        <begin position="1"/>
        <end position="29"/>
    </location>
</feature>
<dbReference type="GO" id="GO:0003700">
    <property type="term" value="F:DNA-binding transcription factor activity"/>
    <property type="evidence" value="ECO:0007669"/>
    <property type="project" value="TreeGrafter"/>
</dbReference>
<accession>G9WHU4</accession>
<dbReference type="PANTHER" id="PTHR30146">
    <property type="entry name" value="LACI-RELATED TRANSCRIPTIONAL REPRESSOR"/>
    <property type="match status" value="1"/>
</dbReference>
<dbReference type="SMART" id="SM00354">
    <property type="entry name" value="HTH_LACI"/>
    <property type="match status" value="1"/>
</dbReference>
<dbReference type="Proteomes" id="UP000004959">
    <property type="component" value="Chromosome"/>
</dbReference>
<sequence>MSVATKEKIENTIKRLNYRPFSSARDLRTKNTKTIGVIVGNTSNIFSSLLFTGIYEIFQPFEYSVLLLNANNSGKEEQRGIDRLLSQRVDGFIIQPSQKKFSSYQNIIDSGTPLVMVDRETDRQPATINKVITNNYIASSEMVLELDQRNYKRIILICNIKVISAQTPRINGFVDTAKKKNIYVETINVAGHTDNWFEDNLYQMIQSGSYQTALVTLMGPLLFKVLAFCKRFNLAFPRDVGLLSFDDWNWSQFVDNGIDLIEQSPLDIGRKAGINLYHSIQHDLKNMRSIDIVPVKRVQGGSL</sequence>
<dbReference type="PROSITE" id="PS50932">
    <property type="entry name" value="HTH_LACI_2"/>
    <property type="match status" value="1"/>
</dbReference>
<dbReference type="PATRIC" id="fig|1045004.4.peg.554"/>
<dbReference type="eggNOG" id="COG1609">
    <property type="taxonomic scope" value="Bacteria"/>
</dbReference>
<dbReference type="InterPro" id="IPR001761">
    <property type="entry name" value="Peripla_BP/Lac1_sug-bd_dom"/>
</dbReference>
<dbReference type="Gene3D" id="3.40.50.2300">
    <property type="match status" value="2"/>
</dbReference>
<proteinExistence type="predicted"/>
<organism evidence="2 3">
    <name type="scientific">Oenococcus kitaharae DSM 17330</name>
    <dbReference type="NCBI Taxonomy" id="1045004"/>
    <lineage>
        <taxon>Bacteria</taxon>
        <taxon>Bacillati</taxon>
        <taxon>Bacillota</taxon>
        <taxon>Bacilli</taxon>
        <taxon>Lactobacillales</taxon>
        <taxon>Lactobacillaceae</taxon>
        <taxon>Oenococcus</taxon>
    </lineage>
</organism>
<comment type="caution">
    <text evidence="2">The sequence shown here is derived from an EMBL/GenBank/DDBJ whole genome shotgun (WGS) entry which is preliminary data.</text>
</comment>
<dbReference type="AlphaFoldDB" id="G9WHU4"/>
<dbReference type="InterPro" id="IPR028082">
    <property type="entry name" value="Peripla_BP_I"/>
</dbReference>
<evidence type="ECO:0000259" key="1">
    <source>
        <dbReference type="PROSITE" id="PS50932"/>
    </source>
</evidence>
<dbReference type="SUPFAM" id="SSF53822">
    <property type="entry name" value="Periplasmic binding protein-like I"/>
    <property type="match status" value="1"/>
</dbReference>
<dbReference type="GO" id="GO:0000976">
    <property type="term" value="F:transcription cis-regulatory region binding"/>
    <property type="evidence" value="ECO:0007669"/>
    <property type="project" value="TreeGrafter"/>
</dbReference>
<dbReference type="InterPro" id="IPR000843">
    <property type="entry name" value="HTH_LacI"/>
</dbReference>
<dbReference type="Pfam" id="PF00532">
    <property type="entry name" value="Peripla_BP_1"/>
    <property type="match status" value="1"/>
</dbReference>
<evidence type="ECO:0000313" key="3">
    <source>
        <dbReference type="Proteomes" id="UP000004959"/>
    </source>
</evidence>
<protein>
    <submittedName>
        <fullName evidence="2">LacI family transcriptional regulator</fullName>
    </submittedName>
</protein>
<dbReference type="PANTHER" id="PTHR30146:SF154">
    <property type="entry name" value="TRANSCRIPTION REGULATOR, MEMBER OF GALR FAMILY"/>
    <property type="match status" value="1"/>
</dbReference>
<gene>
    <name evidence="2" type="ORF">OKIT_0554</name>
</gene>
<dbReference type="EMBL" id="AFVZ01000001">
    <property type="protein sequence ID" value="EHN58668.1"/>
    <property type="molecule type" value="Genomic_DNA"/>
</dbReference>
<dbReference type="HOGENOM" id="CLU_037628_6_0_9"/>
<evidence type="ECO:0000313" key="2">
    <source>
        <dbReference type="EMBL" id="EHN58668.1"/>
    </source>
</evidence>
<reference evidence="2 3" key="1">
    <citation type="journal article" date="2012" name="PLoS ONE">
        <title>Functional divergence in the genus oenococcus as predicted by genome sequencing of the newly-described species, Oenococcus kitaharae.</title>
        <authorList>
            <person name="Borneman A.R."/>
            <person name="McCarthy J.M."/>
            <person name="Chambers P.J."/>
            <person name="Bartowsky E.J."/>
        </authorList>
    </citation>
    <scope>NUCLEOTIDE SEQUENCE [LARGE SCALE GENOMIC DNA]</scope>
    <source>
        <strain evidence="3">DSM17330</strain>
    </source>
</reference>
<name>G9WHU4_9LACO</name>
<dbReference type="STRING" id="336988.NT96_05945"/>
<keyword evidence="3" id="KW-1185">Reference proteome</keyword>